<organism evidence="2 3">
    <name type="scientific">Cyclotella atomus</name>
    <dbReference type="NCBI Taxonomy" id="382360"/>
    <lineage>
        <taxon>Eukaryota</taxon>
        <taxon>Sar</taxon>
        <taxon>Stramenopiles</taxon>
        <taxon>Ochrophyta</taxon>
        <taxon>Bacillariophyta</taxon>
        <taxon>Coscinodiscophyceae</taxon>
        <taxon>Thalassiosirophycidae</taxon>
        <taxon>Stephanodiscales</taxon>
        <taxon>Stephanodiscaceae</taxon>
        <taxon>Cyclotella</taxon>
    </lineage>
</organism>
<dbReference type="AlphaFoldDB" id="A0ABD3NGF6"/>
<gene>
    <name evidence="2" type="ORF">ACHAWO_007713</name>
</gene>
<feature type="compositionally biased region" description="Basic and acidic residues" evidence="1">
    <location>
        <begin position="148"/>
        <end position="171"/>
    </location>
</feature>
<dbReference type="EMBL" id="JALLPJ020001225">
    <property type="protein sequence ID" value="KAL3773646.1"/>
    <property type="molecule type" value="Genomic_DNA"/>
</dbReference>
<sequence length="205" mass="23445">MPTRHLISWADHEAAGINITQYKQDFLQRTGIPPTHAQIREFIQSHTRPFFGGNSLKADIPQKPQKEEYRPSQKPHHSTSGSHIFKNPINVYCGYKRELYPAYELLGPNLPEAPNKVYIEWGNGKKELVDEAAVVRGELPMRSRKRTDRYEPVAEKEEKSGKKRVMHDATKNRFRPISMDEAALDDDCSGSGKSYNIFESDSDES</sequence>
<accession>A0ABD3NGF6</accession>
<comment type="caution">
    <text evidence="2">The sequence shown here is derived from an EMBL/GenBank/DDBJ whole genome shotgun (WGS) entry which is preliminary data.</text>
</comment>
<name>A0ABD3NGF6_9STRA</name>
<dbReference type="Proteomes" id="UP001530400">
    <property type="component" value="Unassembled WGS sequence"/>
</dbReference>
<evidence type="ECO:0000313" key="2">
    <source>
        <dbReference type="EMBL" id="KAL3773646.1"/>
    </source>
</evidence>
<feature type="region of interest" description="Disordered" evidence="1">
    <location>
        <begin position="143"/>
        <end position="205"/>
    </location>
</feature>
<protein>
    <submittedName>
        <fullName evidence="2">Uncharacterized protein</fullName>
    </submittedName>
</protein>
<evidence type="ECO:0000313" key="3">
    <source>
        <dbReference type="Proteomes" id="UP001530400"/>
    </source>
</evidence>
<evidence type="ECO:0000256" key="1">
    <source>
        <dbReference type="SAM" id="MobiDB-lite"/>
    </source>
</evidence>
<reference evidence="2 3" key="1">
    <citation type="submission" date="2024-10" db="EMBL/GenBank/DDBJ databases">
        <title>Updated reference genomes for cyclostephanoid diatoms.</title>
        <authorList>
            <person name="Roberts W.R."/>
            <person name="Alverson A.J."/>
        </authorList>
    </citation>
    <scope>NUCLEOTIDE SEQUENCE [LARGE SCALE GENOMIC DNA]</scope>
    <source>
        <strain evidence="2 3">AJA010-31</strain>
    </source>
</reference>
<feature type="region of interest" description="Disordered" evidence="1">
    <location>
        <begin position="52"/>
        <end position="83"/>
    </location>
</feature>
<proteinExistence type="predicted"/>
<keyword evidence="3" id="KW-1185">Reference proteome</keyword>